<dbReference type="InterPro" id="IPR055198">
    <property type="entry name" value="NSD_PHD"/>
</dbReference>
<name>A0ABD1SNX3_9LAMI</name>
<keyword evidence="5" id="KW-0808">Transferase</keyword>
<keyword evidence="7" id="KW-0539">Nucleus</keyword>
<dbReference type="SUPFAM" id="SSF82199">
    <property type="entry name" value="SET domain"/>
    <property type="match status" value="1"/>
</dbReference>
<dbReference type="InterPro" id="IPR006560">
    <property type="entry name" value="AWS_dom"/>
</dbReference>
<evidence type="ECO:0000256" key="7">
    <source>
        <dbReference type="ARBA" id="ARBA00023242"/>
    </source>
</evidence>
<keyword evidence="4" id="KW-0489">Methyltransferase</keyword>
<dbReference type="PROSITE" id="PS50280">
    <property type="entry name" value="SET"/>
    <property type="match status" value="1"/>
</dbReference>
<evidence type="ECO:0000256" key="5">
    <source>
        <dbReference type="ARBA" id="ARBA00022679"/>
    </source>
</evidence>
<dbReference type="GO" id="GO:0005634">
    <property type="term" value="C:nucleus"/>
    <property type="evidence" value="ECO:0007669"/>
    <property type="project" value="UniProtKB-SubCell"/>
</dbReference>
<comment type="subcellular location">
    <subcellularLocation>
        <location evidence="2">Chromosome</location>
    </subcellularLocation>
    <subcellularLocation>
        <location evidence="1">Nucleus</location>
    </subcellularLocation>
</comment>
<keyword evidence="13" id="KW-1185">Reference proteome</keyword>
<dbReference type="InterPro" id="IPR001214">
    <property type="entry name" value="SET_dom"/>
</dbReference>
<evidence type="ECO:0000256" key="6">
    <source>
        <dbReference type="ARBA" id="ARBA00022691"/>
    </source>
</evidence>
<feature type="domain" description="Post-SET" evidence="10">
    <location>
        <begin position="458"/>
        <end position="474"/>
    </location>
</feature>
<evidence type="ECO:0000313" key="13">
    <source>
        <dbReference type="Proteomes" id="UP001604277"/>
    </source>
</evidence>
<evidence type="ECO:0000256" key="2">
    <source>
        <dbReference type="ARBA" id="ARBA00004286"/>
    </source>
</evidence>
<dbReference type="InterPro" id="IPR013083">
    <property type="entry name" value="Znf_RING/FYVE/PHD"/>
</dbReference>
<gene>
    <name evidence="12" type="ORF">Fot_36268</name>
</gene>
<dbReference type="Pfam" id="PF00856">
    <property type="entry name" value="SET"/>
    <property type="match status" value="1"/>
</dbReference>
<dbReference type="GO" id="GO:0008168">
    <property type="term" value="F:methyltransferase activity"/>
    <property type="evidence" value="ECO:0007669"/>
    <property type="project" value="UniProtKB-KW"/>
</dbReference>
<keyword evidence="3" id="KW-0158">Chromosome</keyword>
<evidence type="ECO:0000259" key="10">
    <source>
        <dbReference type="PROSITE" id="PS50868"/>
    </source>
</evidence>
<evidence type="ECO:0000256" key="4">
    <source>
        <dbReference type="ARBA" id="ARBA00022603"/>
    </source>
</evidence>
<feature type="region of interest" description="Disordered" evidence="8">
    <location>
        <begin position="32"/>
        <end position="64"/>
    </location>
</feature>
<dbReference type="GO" id="GO:0032259">
    <property type="term" value="P:methylation"/>
    <property type="evidence" value="ECO:0007669"/>
    <property type="project" value="UniProtKB-KW"/>
</dbReference>
<proteinExistence type="predicted"/>
<dbReference type="InterPro" id="IPR046341">
    <property type="entry name" value="SET_dom_sf"/>
</dbReference>
<evidence type="ECO:0000256" key="3">
    <source>
        <dbReference type="ARBA" id="ARBA00022454"/>
    </source>
</evidence>
<dbReference type="PROSITE" id="PS50868">
    <property type="entry name" value="POST_SET"/>
    <property type="match status" value="1"/>
</dbReference>
<dbReference type="Gene3D" id="3.30.40.10">
    <property type="entry name" value="Zinc/RING finger domain, C3HC4 (zinc finger)"/>
    <property type="match status" value="1"/>
</dbReference>
<organism evidence="12 13">
    <name type="scientific">Forsythia ovata</name>
    <dbReference type="NCBI Taxonomy" id="205694"/>
    <lineage>
        <taxon>Eukaryota</taxon>
        <taxon>Viridiplantae</taxon>
        <taxon>Streptophyta</taxon>
        <taxon>Embryophyta</taxon>
        <taxon>Tracheophyta</taxon>
        <taxon>Spermatophyta</taxon>
        <taxon>Magnoliopsida</taxon>
        <taxon>eudicotyledons</taxon>
        <taxon>Gunneridae</taxon>
        <taxon>Pentapetalae</taxon>
        <taxon>asterids</taxon>
        <taxon>lamiids</taxon>
        <taxon>Lamiales</taxon>
        <taxon>Oleaceae</taxon>
        <taxon>Forsythieae</taxon>
        <taxon>Forsythia</taxon>
    </lineage>
</organism>
<accession>A0ABD1SNX3</accession>
<dbReference type="InterPro" id="IPR047893">
    <property type="entry name" value="ASHR3-like_SET"/>
</dbReference>
<dbReference type="PROSITE" id="PS51215">
    <property type="entry name" value="AWS"/>
    <property type="match status" value="1"/>
</dbReference>
<dbReference type="PROSITE" id="PS51578">
    <property type="entry name" value="SAM_MT43_SET2_2"/>
    <property type="match status" value="1"/>
</dbReference>
<evidence type="ECO:0000256" key="1">
    <source>
        <dbReference type="ARBA" id="ARBA00004123"/>
    </source>
</evidence>
<dbReference type="InterPro" id="IPR025787">
    <property type="entry name" value="Hist-Lys_N-MeTrfase_SET2_plant"/>
</dbReference>
<dbReference type="Gene3D" id="2.170.270.10">
    <property type="entry name" value="SET domain"/>
    <property type="match status" value="1"/>
</dbReference>
<reference evidence="13" key="1">
    <citation type="submission" date="2024-07" db="EMBL/GenBank/DDBJ databases">
        <title>Two chromosome-level genome assemblies of Korean endemic species Abeliophyllum distichum and Forsythia ovata (Oleaceae).</title>
        <authorList>
            <person name="Jang H."/>
        </authorList>
    </citation>
    <scope>NUCLEOTIDE SEQUENCE [LARGE SCALE GENOMIC DNA]</scope>
</reference>
<dbReference type="AlphaFoldDB" id="A0ABD1SNX3"/>
<evidence type="ECO:0000259" key="11">
    <source>
        <dbReference type="PROSITE" id="PS51215"/>
    </source>
</evidence>
<dbReference type="InterPro" id="IPR003616">
    <property type="entry name" value="Post-SET_dom"/>
</dbReference>
<dbReference type="Pfam" id="PF22908">
    <property type="entry name" value="PHD_NSD"/>
    <property type="match status" value="1"/>
</dbReference>
<protein>
    <submittedName>
        <fullName evidence="12">Histone-lysine N-methyltransferase ASHR3</fullName>
    </submittedName>
</protein>
<dbReference type="EMBL" id="JBFOLJ010000010">
    <property type="protein sequence ID" value="KAL2502420.1"/>
    <property type="molecule type" value="Genomic_DNA"/>
</dbReference>
<dbReference type="CDD" id="cd19175">
    <property type="entry name" value="SET_ASHR3-like"/>
    <property type="match status" value="1"/>
</dbReference>
<dbReference type="Proteomes" id="UP001604277">
    <property type="component" value="Unassembled WGS sequence"/>
</dbReference>
<dbReference type="FunFam" id="2.170.270.10:FF:000043">
    <property type="entry name" value="Histone-lysine N-methyltransferase"/>
    <property type="match status" value="1"/>
</dbReference>
<evidence type="ECO:0000259" key="9">
    <source>
        <dbReference type="PROSITE" id="PS50280"/>
    </source>
</evidence>
<dbReference type="GO" id="GO:0005694">
    <property type="term" value="C:chromosome"/>
    <property type="evidence" value="ECO:0007669"/>
    <property type="project" value="UniProtKB-SubCell"/>
</dbReference>
<sequence length="510" mass="58276">MPALDKLLNSSAFKAAVPCPELKPVREQIQLGVNPNPDMEPVPEQDSGSGFEPGFQLTDLNGEEDREGIREFEDSKEEEVGIGRALKPCKEGKVLIDSSGRKIVKGDSEFKSSSPLFPCNAPKMVQCLVCQNVIYSEEELLCSVRGCQGTFHRKCAKEGLGFWSSKQFKCPQHECFLCKRKNHLWRCIRCPMASHDKCAPFPEHVIRFLDRPEEAICWRHPTDWRLEKKHEVPATSIEEIFSRLPLPHNDEEFKIDLNWKDMTENKLEPPPYVHIKRNFYLVKRKRSKVDADTGCASCSSTECSEACVCRVQCISCSKGCLCKGKCKNRPFQKEKKIQIVMTELCGWGVVAAESIKKGDFVIEYVGEVIDDALCEQRLWEMKDQGVQNFYMCEIRKDFVIDATFKGNSSRFLNHSCAPNCKLEKWQVDGEIRVGVFASRSIQVGEPLTYDYRFEQFGPEVECRCGAENCQGNLGNKKKVVLCRRNKRKIDLNFSWGARRQRSSFLVYVNN</sequence>
<feature type="domain" description="SET" evidence="9">
    <location>
        <begin position="335"/>
        <end position="452"/>
    </location>
</feature>
<evidence type="ECO:0000313" key="12">
    <source>
        <dbReference type="EMBL" id="KAL2502420.1"/>
    </source>
</evidence>
<dbReference type="InterPro" id="IPR050777">
    <property type="entry name" value="SET2_Histone-Lys_MeTrsfase"/>
</dbReference>
<comment type="caution">
    <text evidence="12">The sequence shown here is derived from an EMBL/GenBank/DDBJ whole genome shotgun (WGS) entry which is preliminary data.</text>
</comment>
<evidence type="ECO:0000256" key="8">
    <source>
        <dbReference type="SAM" id="MobiDB-lite"/>
    </source>
</evidence>
<dbReference type="PANTHER" id="PTHR22884">
    <property type="entry name" value="SET DOMAIN PROTEINS"/>
    <property type="match status" value="1"/>
</dbReference>
<feature type="domain" description="AWS" evidence="11">
    <location>
        <begin position="291"/>
        <end position="335"/>
    </location>
</feature>
<keyword evidence="6" id="KW-0949">S-adenosyl-L-methionine</keyword>
<dbReference type="SMART" id="SM00317">
    <property type="entry name" value="SET"/>
    <property type="match status" value="1"/>
</dbReference>